<comment type="caution">
    <text evidence="2">The sequence shown here is derived from an EMBL/GenBank/DDBJ whole genome shotgun (WGS) entry which is preliminary data.</text>
</comment>
<evidence type="ECO:0000313" key="2">
    <source>
        <dbReference type="EMBL" id="NLR90471.1"/>
    </source>
</evidence>
<sequence>MKFVNLLAILSILAFASCNNDDNESNPLPTIEDYTIEHAEEHSHERASSEDEGETVVAPGEELAVTAKLSGNKLSYVQIDIHWGEGHDHDRVKSTDDGEWSQKITYWFGKTEEDAGPNDIILSSVNPDSWPFDAHIDVPEEVDGVETKAGDYHFVMYLVDLEGQQTTQALTVEVHHEDHDH</sequence>
<dbReference type="PROSITE" id="PS51257">
    <property type="entry name" value="PROKAR_LIPOPROTEIN"/>
    <property type="match status" value="1"/>
</dbReference>
<keyword evidence="1" id="KW-0732">Signal</keyword>
<evidence type="ECO:0000313" key="3">
    <source>
        <dbReference type="Proteomes" id="UP000585050"/>
    </source>
</evidence>
<dbReference type="RefSeq" id="WP_168881171.1">
    <property type="nucleotide sequence ID" value="NZ_JABAIL010000001.1"/>
</dbReference>
<dbReference type="Proteomes" id="UP000585050">
    <property type="component" value="Unassembled WGS sequence"/>
</dbReference>
<reference evidence="2 3" key="1">
    <citation type="submission" date="2020-04" db="EMBL/GenBank/DDBJ databases">
        <title>Flammeovirga sp. SR4, a novel species isolated from seawater.</title>
        <authorList>
            <person name="Wang X."/>
        </authorList>
    </citation>
    <scope>NUCLEOTIDE SEQUENCE [LARGE SCALE GENOMIC DNA]</scope>
    <source>
        <strain evidence="2 3">SR4</strain>
    </source>
</reference>
<keyword evidence="3" id="KW-1185">Reference proteome</keyword>
<evidence type="ECO:0000256" key="1">
    <source>
        <dbReference type="SAM" id="SignalP"/>
    </source>
</evidence>
<dbReference type="InterPro" id="IPR027829">
    <property type="entry name" value="DUF4625"/>
</dbReference>
<gene>
    <name evidence="2" type="ORF">HGP29_04600</name>
</gene>
<feature type="signal peptide" evidence="1">
    <location>
        <begin position="1"/>
        <end position="16"/>
    </location>
</feature>
<protein>
    <submittedName>
        <fullName evidence="2">DUF4625 domain-containing protein</fullName>
    </submittedName>
</protein>
<name>A0A7X8SHV3_9BACT</name>
<dbReference type="AlphaFoldDB" id="A0A7X8SHV3"/>
<organism evidence="2 3">
    <name type="scientific">Flammeovirga agarivorans</name>
    <dbReference type="NCBI Taxonomy" id="2726742"/>
    <lineage>
        <taxon>Bacteria</taxon>
        <taxon>Pseudomonadati</taxon>
        <taxon>Bacteroidota</taxon>
        <taxon>Cytophagia</taxon>
        <taxon>Cytophagales</taxon>
        <taxon>Flammeovirgaceae</taxon>
        <taxon>Flammeovirga</taxon>
    </lineage>
</organism>
<accession>A0A7X8SHV3</accession>
<feature type="chain" id="PRO_5031301463" evidence="1">
    <location>
        <begin position="17"/>
        <end position="181"/>
    </location>
</feature>
<proteinExistence type="predicted"/>
<dbReference type="Pfam" id="PF15418">
    <property type="entry name" value="DUF4625"/>
    <property type="match status" value="1"/>
</dbReference>
<dbReference type="EMBL" id="JABAIL010000001">
    <property type="protein sequence ID" value="NLR90471.1"/>
    <property type="molecule type" value="Genomic_DNA"/>
</dbReference>